<comment type="caution">
    <text evidence="2">The sequence shown here is derived from an EMBL/GenBank/DDBJ whole genome shotgun (WGS) entry which is preliminary data.</text>
</comment>
<feature type="transmembrane region" description="Helical" evidence="1">
    <location>
        <begin position="79"/>
        <end position="97"/>
    </location>
</feature>
<evidence type="ECO:0000256" key="1">
    <source>
        <dbReference type="SAM" id="Phobius"/>
    </source>
</evidence>
<evidence type="ECO:0000313" key="2">
    <source>
        <dbReference type="EMBL" id="MBC8586962.1"/>
    </source>
</evidence>
<feature type="transmembrane region" description="Helical" evidence="1">
    <location>
        <begin position="12"/>
        <end position="32"/>
    </location>
</feature>
<dbReference type="Pfam" id="PF14034">
    <property type="entry name" value="Spore_YtrH"/>
    <property type="match status" value="1"/>
</dbReference>
<name>A0A926IE43_9FIRM</name>
<protein>
    <submittedName>
        <fullName evidence="2">YtrH family sporulation protein</fullName>
    </submittedName>
</protein>
<dbReference type="EMBL" id="JACRTG010000005">
    <property type="protein sequence ID" value="MBC8586962.1"/>
    <property type="molecule type" value="Genomic_DNA"/>
</dbReference>
<organism evidence="2 3">
    <name type="scientific">Paratissierella segnis</name>
    <dbReference type="NCBI Taxonomy" id="2763679"/>
    <lineage>
        <taxon>Bacteria</taxon>
        <taxon>Bacillati</taxon>
        <taxon>Bacillota</taxon>
        <taxon>Tissierellia</taxon>
        <taxon>Tissierellales</taxon>
        <taxon>Tissierellaceae</taxon>
        <taxon>Paratissierella</taxon>
    </lineage>
</organism>
<accession>A0A926IE43</accession>
<feature type="transmembrane region" description="Helical" evidence="1">
    <location>
        <begin position="44"/>
        <end position="67"/>
    </location>
</feature>
<keyword evidence="3" id="KW-1185">Reference proteome</keyword>
<keyword evidence="1" id="KW-0472">Membrane</keyword>
<keyword evidence="1" id="KW-1133">Transmembrane helix</keyword>
<gene>
    <name evidence="2" type="ORF">H8707_01735</name>
</gene>
<dbReference type="AlphaFoldDB" id="A0A926IE43"/>
<proteinExistence type="predicted"/>
<reference evidence="2" key="1">
    <citation type="submission" date="2020-08" db="EMBL/GenBank/DDBJ databases">
        <title>Genome public.</title>
        <authorList>
            <person name="Liu C."/>
            <person name="Sun Q."/>
        </authorList>
    </citation>
    <scope>NUCLEOTIDE SEQUENCE</scope>
    <source>
        <strain evidence="2">BX21</strain>
    </source>
</reference>
<sequence>MPIFFVSLIQNFFIAFGVVIGGSIFAGIGAIITDTPPLRTMIDIAGSIKIWAMAIALGGTFSSFAIIDKGLFEGEIKSIIKQIIYIVVALLGANAGYSVMKLIQRCSEIWGK</sequence>
<dbReference type="RefSeq" id="WP_262428432.1">
    <property type="nucleotide sequence ID" value="NZ_JACRTG010000005.1"/>
</dbReference>
<evidence type="ECO:0000313" key="3">
    <source>
        <dbReference type="Proteomes" id="UP000601171"/>
    </source>
</evidence>
<dbReference type="InterPro" id="IPR025689">
    <property type="entry name" value="Spore_YtrH"/>
</dbReference>
<keyword evidence="1" id="KW-0812">Transmembrane</keyword>
<dbReference type="Proteomes" id="UP000601171">
    <property type="component" value="Unassembled WGS sequence"/>
</dbReference>